<name>A0A059E1Y6_9PROT</name>
<feature type="transmembrane region" description="Helical" evidence="1">
    <location>
        <begin position="132"/>
        <end position="154"/>
    </location>
</feature>
<keyword evidence="1" id="KW-0472">Membrane</keyword>
<gene>
    <name evidence="2" type="ORF">HY36_03410</name>
</gene>
<sequence>MTVGRRKWVTLISAALVAPIFAATLTATVLAFVMFPELIFQTEITSGVYRQATLREMATSLVGFSFVGLFLGIMLGWPAMFIGGLSLHTFFLRRRMTSVMTYGLAGLVAGTLVMLAYFMVTGGWRTPMTVLQMGPALVSGPITGLLSASIFWLIRRPDRILHP</sequence>
<accession>A0A059E1Y6</accession>
<keyword evidence="1" id="KW-0812">Transmembrane</keyword>
<feature type="transmembrane region" description="Helical" evidence="1">
    <location>
        <begin position="99"/>
        <end position="120"/>
    </location>
</feature>
<dbReference type="AlphaFoldDB" id="A0A059E1Y6"/>
<dbReference type="PATRIC" id="fig|1280948.3.peg.1512"/>
<feature type="transmembrane region" description="Helical" evidence="1">
    <location>
        <begin position="12"/>
        <end position="35"/>
    </location>
</feature>
<keyword evidence="3" id="KW-1185">Reference proteome</keyword>
<feature type="transmembrane region" description="Helical" evidence="1">
    <location>
        <begin position="64"/>
        <end position="87"/>
    </location>
</feature>
<dbReference type="RefSeq" id="WP_035550670.1">
    <property type="nucleotide sequence ID" value="NZ_AWFH01000012.1"/>
</dbReference>
<proteinExistence type="predicted"/>
<keyword evidence="1" id="KW-1133">Transmembrane helix</keyword>
<protein>
    <submittedName>
        <fullName evidence="2">Uncharacterized protein</fullName>
    </submittedName>
</protein>
<dbReference type="Proteomes" id="UP000024547">
    <property type="component" value="Unassembled WGS sequence"/>
</dbReference>
<organism evidence="2 3">
    <name type="scientific">Hyphomonas atlantica</name>
    <dbReference type="NCBI Taxonomy" id="1280948"/>
    <lineage>
        <taxon>Bacteria</taxon>
        <taxon>Pseudomonadati</taxon>
        <taxon>Pseudomonadota</taxon>
        <taxon>Alphaproteobacteria</taxon>
        <taxon>Hyphomonadales</taxon>
        <taxon>Hyphomonadaceae</taxon>
        <taxon>Hyphomonas</taxon>
    </lineage>
</organism>
<dbReference type="EMBL" id="AWFH01000012">
    <property type="protein sequence ID" value="KCZ61605.1"/>
    <property type="molecule type" value="Genomic_DNA"/>
</dbReference>
<evidence type="ECO:0000313" key="2">
    <source>
        <dbReference type="EMBL" id="KCZ61605.1"/>
    </source>
</evidence>
<evidence type="ECO:0000256" key="1">
    <source>
        <dbReference type="SAM" id="Phobius"/>
    </source>
</evidence>
<dbReference type="STRING" id="1280948.HY36_03410"/>
<comment type="caution">
    <text evidence="2">The sequence shown here is derived from an EMBL/GenBank/DDBJ whole genome shotgun (WGS) entry which is preliminary data.</text>
</comment>
<dbReference type="OrthoDB" id="7620030at2"/>
<evidence type="ECO:0000313" key="3">
    <source>
        <dbReference type="Proteomes" id="UP000024547"/>
    </source>
</evidence>
<reference evidence="2 3" key="1">
    <citation type="journal article" date="2014" name="Antonie Van Leeuwenhoek">
        <title>Hyphomonas beringensis sp. nov. and Hyphomonas chukchiensis sp. nov., isolated from surface seawater of the Bering Sea and Chukchi Sea.</title>
        <authorList>
            <person name="Li C."/>
            <person name="Lai Q."/>
            <person name="Li G."/>
            <person name="Dong C."/>
            <person name="Wang J."/>
            <person name="Liao Y."/>
            <person name="Shao Z."/>
        </authorList>
    </citation>
    <scope>NUCLEOTIDE SEQUENCE [LARGE SCALE GENOMIC DNA]</scope>
    <source>
        <strain evidence="2 3">22II1-22F38</strain>
    </source>
</reference>